<keyword evidence="1" id="KW-0812">Transmembrane</keyword>
<feature type="transmembrane region" description="Helical" evidence="1">
    <location>
        <begin position="156"/>
        <end position="179"/>
    </location>
</feature>
<evidence type="ECO:0000313" key="3">
    <source>
        <dbReference type="EMBL" id="GAA4694303.1"/>
    </source>
</evidence>
<protein>
    <recommendedName>
        <fullName evidence="2">DUF4126 domain-containing protein</fullName>
    </recommendedName>
</protein>
<dbReference type="RefSeq" id="WP_345268400.1">
    <property type="nucleotide sequence ID" value="NZ_BAABIM010000004.1"/>
</dbReference>
<keyword evidence="1" id="KW-0472">Membrane</keyword>
<accession>A0ABP8WSF2</accession>
<comment type="caution">
    <text evidence="3">The sequence shown here is derived from an EMBL/GenBank/DDBJ whole genome shotgun (WGS) entry which is preliminary data.</text>
</comment>
<evidence type="ECO:0000259" key="2">
    <source>
        <dbReference type="Pfam" id="PF13548"/>
    </source>
</evidence>
<gene>
    <name evidence="3" type="ORF">GCM10023226_35600</name>
</gene>
<proteinExistence type="predicted"/>
<reference evidence="4" key="1">
    <citation type="journal article" date="2019" name="Int. J. Syst. Evol. Microbiol.">
        <title>The Global Catalogue of Microorganisms (GCM) 10K type strain sequencing project: providing services to taxonomists for standard genome sequencing and annotation.</title>
        <authorList>
            <consortium name="The Broad Institute Genomics Platform"/>
            <consortium name="The Broad Institute Genome Sequencing Center for Infectious Disease"/>
            <person name="Wu L."/>
            <person name="Ma J."/>
        </authorList>
    </citation>
    <scope>NUCLEOTIDE SEQUENCE [LARGE SCALE GENOMIC DNA]</scope>
    <source>
        <strain evidence="4">JCM 18127</strain>
    </source>
</reference>
<feature type="domain" description="DUF4126" evidence="2">
    <location>
        <begin position="4"/>
        <end position="172"/>
    </location>
</feature>
<keyword evidence="1" id="KW-1133">Transmembrane helix</keyword>
<dbReference type="InterPro" id="IPR025196">
    <property type="entry name" value="DUF4126"/>
</dbReference>
<keyword evidence="4" id="KW-1185">Reference proteome</keyword>
<organism evidence="3 4">
    <name type="scientific">Nocardioides nanhaiensis</name>
    <dbReference type="NCBI Taxonomy" id="1476871"/>
    <lineage>
        <taxon>Bacteria</taxon>
        <taxon>Bacillati</taxon>
        <taxon>Actinomycetota</taxon>
        <taxon>Actinomycetes</taxon>
        <taxon>Propionibacteriales</taxon>
        <taxon>Nocardioidaceae</taxon>
        <taxon>Nocardioides</taxon>
    </lineage>
</organism>
<evidence type="ECO:0000313" key="4">
    <source>
        <dbReference type="Proteomes" id="UP001500621"/>
    </source>
</evidence>
<dbReference type="EMBL" id="BAABIM010000004">
    <property type="protein sequence ID" value="GAA4694303.1"/>
    <property type="molecule type" value="Genomic_DNA"/>
</dbReference>
<dbReference type="Pfam" id="PF13548">
    <property type="entry name" value="DUF4126"/>
    <property type="match status" value="1"/>
</dbReference>
<evidence type="ECO:0000256" key="1">
    <source>
        <dbReference type="SAM" id="Phobius"/>
    </source>
</evidence>
<dbReference type="Proteomes" id="UP001500621">
    <property type="component" value="Unassembled WGS sequence"/>
</dbReference>
<name>A0ABP8WSF2_9ACTN</name>
<sequence>MESLALAFSSGWASGVNCYLVVLVLGVADRLGDLAEVPDALGRGDVLAVAGVLYALEFVTDKIPYLDSTWDVVSTAIRPTAGAVVGVLLAGDASSLDHAVLGVVGGGTALASHLVKAGTRLAINGSPEPVTNVAASLGEDVAVLGVVWLAIEHPRWAAAVAGLLLALGLVLLWLAVRLVRRGVARWRSRRRPSAGGVGPPGTPPPRVR</sequence>